<evidence type="ECO:0000256" key="1">
    <source>
        <dbReference type="SAM" id="MobiDB-lite"/>
    </source>
</evidence>
<evidence type="ECO:0000313" key="3">
    <source>
        <dbReference type="Proteomes" id="UP001279734"/>
    </source>
</evidence>
<protein>
    <submittedName>
        <fullName evidence="2">Uncharacterized protein</fullName>
    </submittedName>
</protein>
<proteinExistence type="predicted"/>
<organism evidence="2 3">
    <name type="scientific">Nepenthes gracilis</name>
    <name type="common">Slender pitcher plant</name>
    <dbReference type="NCBI Taxonomy" id="150966"/>
    <lineage>
        <taxon>Eukaryota</taxon>
        <taxon>Viridiplantae</taxon>
        <taxon>Streptophyta</taxon>
        <taxon>Embryophyta</taxon>
        <taxon>Tracheophyta</taxon>
        <taxon>Spermatophyta</taxon>
        <taxon>Magnoliopsida</taxon>
        <taxon>eudicotyledons</taxon>
        <taxon>Gunneridae</taxon>
        <taxon>Pentapetalae</taxon>
        <taxon>Caryophyllales</taxon>
        <taxon>Nepenthaceae</taxon>
        <taxon>Nepenthes</taxon>
    </lineage>
</organism>
<evidence type="ECO:0000313" key="2">
    <source>
        <dbReference type="EMBL" id="GMH28510.1"/>
    </source>
</evidence>
<accession>A0AAD3TF57</accession>
<dbReference type="AlphaFoldDB" id="A0AAD3TF57"/>
<name>A0AAD3TF57_NEPGR</name>
<feature type="compositionally biased region" description="Low complexity" evidence="1">
    <location>
        <begin position="15"/>
        <end position="26"/>
    </location>
</feature>
<gene>
    <name evidence="2" type="ORF">Nepgr_030353</name>
</gene>
<comment type="caution">
    <text evidence="2">The sequence shown here is derived from an EMBL/GenBank/DDBJ whole genome shotgun (WGS) entry which is preliminary data.</text>
</comment>
<sequence length="395" mass="43263">MARIRRLSEPKSSGHHASSVSRSVESVPRRRISNGPDMKKMSAITNNDKTKSATLLELKIRTFKGSSDVAQKEPSTKDMTQKMNRNTYSNASASVNPNESNGKTSSQSDRDDNTVVEKTVVMLECGKPSIPVAHAPEEKISIQNLESDVSLQEGKVKESTVIQALASIHPTKEIGQESTECQQKGKSHFIEAGTANCEKVLPNISSISITEEPYQAPYARISSLEDPCTVKSKYGKALPMSLELATAGVETNTVHIPDSHRKNLDNMLEASNKPMRKESSKGLRGLLKFGKKNHNSTTVESNAENDQASLDDSKAGGDTTCAGVSGEVYTLKNLISVAETSSSSSTTPQKSSRTFSLFSPFKRLLSFFFLGKVVSGKLVGIERITWIFRMPNWWW</sequence>
<feature type="compositionally biased region" description="Polar residues" evidence="1">
    <location>
        <begin position="295"/>
        <end position="310"/>
    </location>
</feature>
<dbReference type="Proteomes" id="UP001279734">
    <property type="component" value="Unassembled WGS sequence"/>
</dbReference>
<keyword evidence="3" id="KW-1185">Reference proteome</keyword>
<feature type="region of interest" description="Disordered" evidence="1">
    <location>
        <begin position="1"/>
        <end position="49"/>
    </location>
</feature>
<feature type="compositionally biased region" description="Polar residues" evidence="1">
    <location>
        <begin position="89"/>
        <end position="107"/>
    </location>
</feature>
<reference evidence="2" key="1">
    <citation type="submission" date="2023-05" db="EMBL/GenBank/DDBJ databases">
        <title>Nepenthes gracilis genome sequencing.</title>
        <authorList>
            <person name="Fukushima K."/>
        </authorList>
    </citation>
    <scope>NUCLEOTIDE SEQUENCE</scope>
    <source>
        <strain evidence="2">SING2019-196</strain>
    </source>
</reference>
<feature type="region of interest" description="Disordered" evidence="1">
    <location>
        <begin position="294"/>
        <end position="314"/>
    </location>
</feature>
<feature type="region of interest" description="Disordered" evidence="1">
    <location>
        <begin position="89"/>
        <end position="114"/>
    </location>
</feature>
<dbReference type="EMBL" id="BSYO01000034">
    <property type="protein sequence ID" value="GMH28510.1"/>
    <property type="molecule type" value="Genomic_DNA"/>
</dbReference>